<evidence type="ECO:0000256" key="1">
    <source>
        <dbReference type="SAM" id="SignalP"/>
    </source>
</evidence>
<evidence type="ECO:0000259" key="2">
    <source>
        <dbReference type="Pfam" id="PF25411"/>
    </source>
</evidence>
<accession>A0AA37L7W1</accession>
<dbReference type="AlphaFoldDB" id="A0AA37L7W1"/>
<evidence type="ECO:0000313" key="3">
    <source>
        <dbReference type="EMBL" id="GKT43453.1"/>
    </source>
</evidence>
<name>A0AA37L7W1_9PEZI</name>
<gene>
    <name evidence="3" type="ORF">ColSpa_03634</name>
</gene>
<protein>
    <recommendedName>
        <fullName evidence="2">DUF7888 domain-containing protein</fullName>
    </recommendedName>
</protein>
<sequence>MRFSAISVSLASALAVNGAAVPVVAQGNISAREANPVNVETVTFAGAKVDNVVVARSDEAAPLAERQAGVTAVVSGLGAGAMSVATEVAVNLITDTLRAVVDWTAAREAFTQKTATQMYKTNPDPKKFPAAICYNQGYRVKDPKGIDGKASVTLRSNVLHVSYDCMYMTAANAFYTDGDGGAINLYYAYDGKRCSFDKATGDLTCK</sequence>
<comment type="caution">
    <text evidence="3">The sequence shown here is derived from an EMBL/GenBank/DDBJ whole genome shotgun (WGS) entry which is preliminary data.</text>
</comment>
<dbReference type="EMBL" id="BQXU01000007">
    <property type="protein sequence ID" value="GKT43453.1"/>
    <property type="molecule type" value="Genomic_DNA"/>
</dbReference>
<dbReference type="InterPro" id="IPR057210">
    <property type="entry name" value="DUF7888"/>
</dbReference>
<organism evidence="3 4">
    <name type="scientific">Colletotrichum spaethianum</name>
    <dbReference type="NCBI Taxonomy" id="700344"/>
    <lineage>
        <taxon>Eukaryota</taxon>
        <taxon>Fungi</taxon>
        <taxon>Dikarya</taxon>
        <taxon>Ascomycota</taxon>
        <taxon>Pezizomycotina</taxon>
        <taxon>Sordariomycetes</taxon>
        <taxon>Hypocreomycetidae</taxon>
        <taxon>Glomerellales</taxon>
        <taxon>Glomerellaceae</taxon>
        <taxon>Colletotrichum</taxon>
        <taxon>Colletotrichum spaethianum species complex</taxon>
    </lineage>
</organism>
<proteinExistence type="predicted"/>
<feature type="signal peptide" evidence="1">
    <location>
        <begin position="1"/>
        <end position="25"/>
    </location>
</feature>
<keyword evidence="1" id="KW-0732">Signal</keyword>
<evidence type="ECO:0000313" key="4">
    <source>
        <dbReference type="Proteomes" id="UP001055115"/>
    </source>
</evidence>
<dbReference type="Proteomes" id="UP001055115">
    <property type="component" value="Unassembled WGS sequence"/>
</dbReference>
<reference evidence="3 4" key="1">
    <citation type="submission" date="2022-03" db="EMBL/GenBank/DDBJ databases">
        <title>Genome data of Colletotrichum spp.</title>
        <authorList>
            <person name="Utami Y.D."/>
            <person name="Hiruma K."/>
        </authorList>
    </citation>
    <scope>NUCLEOTIDE SEQUENCE [LARGE SCALE GENOMIC DNA]</scope>
    <source>
        <strain evidence="3 4">MAFF 239500</strain>
    </source>
</reference>
<dbReference type="RefSeq" id="XP_049125803.1">
    <property type="nucleotide sequence ID" value="XM_049269846.1"/>
</dbReference>
<dbReference type="PANTHER" id="PTHR40845">
    <property type="match status" value="1"/>
</dbReference>
<keyword evidence="4" id="KW-1185">Reference proteome</keyword>
<dbReference type="GeneID" id="73324436"/>
<feature type="domain" description="DUF7888" evidence="2">
    <location>
        <begin position="70"/>
        <end position="206"/>
    </location>
</feature>
<dbReference type="Pfam" id="PF25411">
    <property type="entry name" value="DUF7888"/>
    <property type="match status" value="1"/>
</dbReference>
<dbReference type="PANTHER" id="PTHR40845:SF1">
    <property type="match status" value="1"/>
</dbReference>
<feature type="chain" id="PRO_5041228062" description="DUF7888 domain-containing protein" evidence="1">
    <location>
        <begin position="26"/>
        <end position="206"/>
    </location>
</feature>